<dbReference type="SMART" id="SM00495">
    <property type="entry name" value="ChtBD3"/>
    <property type="match status" value="2"/>
</dbReference>
<dbReference type="EMBL" id="DACTUL010000004">
    <property type="protein sequence ID" value="HAT6343064.1"/>
    <property type="molecule type" value="Genomic_DNA"/>
</dbReference>
<keyword evidence="3" id="KW-1015">Disulfide bond</keyword>
<dbReference type="Pfam" id="PF22352">
    <property type="entry name" value="K319L-like_PKD"/>
    <property type="match status" value="1"/>
</dbReference>
<dbReference type="InterPro" id="IPR000726">
    <property type="entry name" value="Glyco_hydro_19_cat"/>
</dbReference>
<feature type="domain" description="Chitin-binding type-3" evidence="6">
    <location>
        <begin position="644"/>
        <end position="695"/>
    </location>
</feature>
<dbReference type="SUPFAM" id="SSF49299">
    <property type="entry name" value="PKD domain"/>
    <property type="match status" value="1"/>
</dbReference>
<keyword evidence="2" id="KW-0611">Plant defense</keyword>
<dbReference type="CDD" id="cd12215">
    <property type="entry name" value="ChiC_BD"/>
    <property type="match status" value="1"/>
</dbReference>
<accession>A0AAD3U8Q3</accession>
<reference evidence="7" key="1">
    <citation type="journal article" date="2018" name="Genome Biol.">
        <title>SKESA: strategic k-mer extension for scrupulous assemblies.</title>
        <authorList>
            <person name="Souvorov A."/>
            <person name="Agarwala R."/>
            <person name="Lipman D.J."/>
        </authorList>
    </citation>
    <scope>NUCLEOTIDE SEQUENCE</scope>
    <source>
        <strain evidence="7">OLC2673_Aeromonas</strain>
    </source>
</reference>
<reference evidence="7" key="2">
    <citation type="submission" date="2020-01" db="EMBL/GenBank/DDBJ databases">
        <authorList>
            <consortium name="NCBI Pathogen Detection Project"/>
        </authorList>
    </citation>
    <scope>NUCLEOTIDE SEQUENCE</scope>
    <source>
        <strain evidence="7">OLC2673_Aeromonas</strain>
    </source>
</reference>
<evidence type="ECO:0000256" key="2">
    <source>
        <dbReference type="ARBA" id="ARBA00022821"/>
    </source>
</evidence>
<feature type="domain" description="Chitin-binding type-3" evidence="6">
    <location>
        <begin position="83"/>
        <end position="128"/>
    </location>
</feature>
<evidence type="ECO:0000313" key="7">
    <source>
        <dbReference type="EMBL" id="HAT6343064.1"/>
    </source>
</evidence>
<dbReference type="GO" id="GO:0005975">
    <property type="term" value="P:carbohydrate metabolic process"/>
    <property type="evidence" value="ECO:0007669"/>
    <property type="project" value="InterPro"/>
</dbReference>
<dbReference type="PANTHER" id="PTHR22595:SF79">
    <property type="entry name" value="CHITINASE 12"/>
    <property type="match status" value="1"/>
</dbReference>
<dbReference type="Proteomes" id="UP000859505">
    <property type="component" value="Unassembled WGS sequence"/>
</dbReference>
<dbReference type="GO" id="GO:0006032">
    <property type="term" value="P:chitin catabolic process"/>
    <property type="evidence" value="ECO:0007669"/>
    <property type="project" value="InterPro"/>
</dbReference>
<gene>
    <name evidence="7" type="ORF">JAJ28_000747</name>
</gene>
<proteinExistence type="predicted"/>
<dbReference type="GO" id="GO:0005576">
    <property type="term" value="C:extracellular region"/>
    <property type="evidence" value="ECO:0007669"/>
    <property type="project" value="InterPro"/>
</dbReference>
<dbReference type="InterPro" id="IPR022409">
    <property type="entry name" value="PKD/Chitinase_dom"/>
</dbReference>
<dbReference type="SMART" id="SM00089">
    <property type="entry name" value="PKD"/>
    <property type="match status" value="1"/>
</dbReference>
<dbReference type="Gene3D" id="3.30.20.10">
    <property type="entry name" value="Endochitinase, domain 2"/>
    <property type="match status" value="1"/>
</dbReference>
<dbReference type="GO" id="GO:0016998">
    <property type="term" value="P:cell wall macromolecule catabolic process"/>
    <property type="evidence" value="ECO:0007669"/>
    <property type="project" value="InterPro"/>
</dbReference>
<dbReference type="InterPro" id="IPR035986">
    <property type="entry name" value="PKD_dom_sf"/>
</dbReference>
<dbReference type="PANTHER" id="PTHR22595">
    <property type="entry name" value="CHITINASE-RELATED"/>
    <property type="match status" value="1"/>
</dbReference>
<dbReference type="InterPro" id="IPR023346">
    <property type="entry name" value="Lysozyme-like_dom_sf"/>
</dbReference>
<dbReference type="InterPro" id="IPR036573">
    <property type="entry name" value="CBM_sf_5/12"/>
</dbReference>
<dbReference type="AlphaFoldDB" id="A0AAD3U8Q3"/>
<dbReference type="Pfam" id="PF00182">
    <property type="entry name" value="Glyco_hydro_19"/>
    <property type="match status" value="1"/>
</dbReference>
<evidence type="ECO:0000256" key="4">
    <source>
        <dbReference type="SAM" id="MobiDB-lite"/>
    </source>
</evidence>
<evidence type="ECO:0000259" key="6">
    <source>
        <dbReference type="SMART" id="SM00495"/>
    </source>
</evidence>
<evidence type="ECO:0000313" key="8">
    <source>
        <dbReference type="Proteomes" id="UP000859505"/>
    </source>
</evidence>
<name>A0AAD3U8Q3_AERHY</name>
<dbReference type="Gene3D" id="1.10.530.10">
    <property type="match status" value="1"/>
</dbReference>
<evidence type="ECO:0000256" key="3">
    <source>
        <dbReference type="ARBA" id="ARBA00023157"/>
    </source>
</evidence>
<evidence type="ECO:0000256" key="1">
    <source>
        <dbReference type="ARBA" id="ARBA00022801"/>
    </source>
</evidence>
<dbReference type="GO" id="GO:0006952">
    <property type="term" value="P:defense response"/>
    <property type="evidence" value="ECO:0007669"/>
    <property type="project" value="UniProtKB-KW"/>
</dbReference>
<dbReference type="CDD" id="cd00325">
    <property type="entry name" value="chitinase_GH19"/>
    <property type="match status" value="1"/>
</dbReference>
<evidence type="ECO:0000259" key="5">
    <source>
        <dbReference type="SMART" id="SM00089"/>
    </source>
</evidence>
<dbReference type="Gene3D" id="2.60.40.10">
    <property type="entry name" value="Immunoglobulins"/>
    <property type="match status" value="1"/>
</dbReference>
<dbReference type="InterPro" id="IPR013783">
    <property type="entry name" value="Ig-like_fold"/>
</dbReference>
<keyword evidence="1" id="KW-0378">Hydrolase</keyword>
<dbReference type="SUPFAM" id="SSF53955">
    <property type="entry name" value="Lysozyme-like"/>
    <property type="match status" value="1"/>
</dbReference>
<dbReference type="FunFam" id="3.30.20.10:FF:000003">
    <property type="entry name" value="Chitinase"/>
    <property type="match status" value="1"/>
</dbReference>
<dbReference type="GO" id="GO:0030246">
    <property type="term" value="F:carbohydrate binding"/>
    <property type="evidence" value="ECO:0007669"/>
    <property type="project" value="InterPro"/>
</dbReference>
<dbReference type="InterPro" id="IPR003610">
    <property type="entry name" value="CBM5/12"/>
</dbReference>
<feature type="domain" description="PKD/Chitinase" evidence="5">
    <location>
        <begin position="546"/>
        <end position="635"/>
    </location>
</feature>
<organism evidence="7 8">
    <name type="scientific">Aeromonas hydrophila</name>
    <dbReference type="NCBI Taxonomy" id="644"/>
    <lineage>
        <taxon>Bacteria</taxon>
        <taxon>Pseudomonadati</taxon>
        <taxon>Pseudomonadota</taxon>
        <taxon>Gammaproteobacteria</taxon>
        <taxon>Aeromonadales</taxon>
        <taxon>Aeromonadaceae</taxon>
        <taxon>Aeromonas</taxon>
    </lineage>
</organism>
<dbReference type="SUPFAM" id="SSF51055">
    <property type="entry name" value="Carbohydrate binding domain"/>
    <property type="match status" value="1"/>
</dbReference>
<sequence>MPQPVTGRGPACSGPGRAWLHGQRHAAGGALSVFLLSPRAMRGATGGGQAPPFIKQEVNMMTRKSSVATLLAGFCLSGQLWAASAYDINQGYGGGSQVSFNGQIYEAKWYANPGQSPGVQVANEWDSPWALLGAGEVTPPGDGEAIAPPAQGGSGAADGSTVYLSQSELDAKEHALTDFPAMTAVKASIATRDNAVVEAVAPGLPLNPANVKRVEGLLSESQFNFLFPLRAPEYTYRGFLQAVAKFPAFCGDYSDGRNAEAICRKSLATMFAHFAQETGGHESWRPEPEWRQGLVWVREMGWTEQMRGGYNAECRPDVWQGQQWPCGKFDNGEFKSYFGRGAKQLSYNYNYGPFSEAMFGTVRTLLDNPEKVADTWLNLASAVFFFVYPQPPKPSMLHVIDGTWQPNAHDRQNGLVPGFGVTTQIINGGVECGGAAEHAQSQNRITYYQAQAQYLGVPVPADEVLGCKNMKVFDEAGAGALPIYWENDWSYVPGNPNGGKSYACKLVGYQTRFSAFKERDYSRCVQHFFPEVVIEDNGGGTNLPPVASISGPSEALGGATVLLSGQGSSDPEGKPLSYAWTLPAGASASDLTQSTLSAILPPTPTSDTRYGFVLKVTDDKGLSRSATHEILIKGSGGTTPPDGNPPYKEGTAYKAGDKVSNLGGNYQCKPHPYTGWCAGAAWAYEPGKGTAWSDAWIKL</sequence>
<comment type="caution">
    <text evidence="7">The sequence shown here is derived from an EMBL/GenBank/DDBJ whole genome shotgun (WGS) entry which is preliminary data.</text>
</comment>
<dbReference type="CDD" id="cd12214">
    <property type="entry name" value="ChiA1_BD"/>
    <property type="match status" value="1"/>
</dbReference>
<feature type="region of interest" description="Disordered" evidence="4">
    <location>
        <begin position="138"/>
        <end position="159"/>
    </location>
</feature>
<dbReference type="Gene3D" id="2.10.10.20">
    <property type="entry name" value="Carbohydrate-binding module superfamily 5/12"/>
    <property type="match status" value="1"/>
</dbReference>
<protein>
    <submittedName>
        <fullName evidence="7">Chitinase</fullName>
    </submittedName>
</protein>
<dbReference type="GO" id="GO:0004568">
    <property type="term" value="F:chitinase activity"/>
    <property type="evidence" value="ECO:0007669"/>
    <property type="project" value="InterPro"/>
</dbReference>